<name>B8CH31_SHEPW</name>
<feature type="transmembrane region" description="Helical" evidence="1">
    <location>
        <begin position="53"/>
        <end position="75"/>
    </location>
</feature>
<evidence type="ECO:0000313" key="3">
    <source>
        <dbReference type="Proteomes" id="UP000000753"/>
    </source>
</evidence>
<sequence>MKSILNAICAKGLPKRDLKNANRVNLFALLWALTLMLSTYLGETGVLDNTLLLIIAFAVHSMIGIAMLLTYKNFLTQLDEMERKVQLDALALAVGVAIISFSSYSILANTGTVPPLNSAYLIALIALTYMVGIIKGRLAYR</sequence>
<keyword evidence="1" id="KW-0472">Membrane</keyword>
<evidence type="ECO:0000256" key="1">
    <source>
        <dbReference type="SAM" id="Phobius"/>
    </source>
</evidence>
<dbReference type="EMBL" id="CP000472">
    <property type="protein sequence ID" value="ACJ27024.1"/>
    <property type="molecule type" value="Genomic_DNA"/>
</dbReference>
<dbReference type="Proteomes" id="UP000000753">
    <property type="component" value="Chromosome"/>
</dbReference>
<feature type="transmembrane region" description="Helical" evidence="1">
    <location>
        <begin position="21"/>
        <end position="41"/>
    </location>
</feature>
<feature type="transmembrane region" description="Helical" evidence="1">
    <location>
        <begin position="87"/>
        <end position="107"/>
    </location>
</feature>
<dbReference type="eggNOG" id="ENOG5033DEP">
    <property type="taxonomic scope" value="Bacteria"/>
</dbReference>
<keyword evidence="3" id="KW-1185">Reference proteome</keyword>
<dbReference type="KEGG" id="swp:swp_0181"/>
<dbReference type="STRING" id="225849.swp_0181"/>
<dbReference type="AlphaFoldDB" id="B8CH31"/>
<protein>
    <submittedName>
        <fullName evidence="2">Uncharacterized protein</fullName>
    </submittedName>
</protein>
<keyword evidence="1" id="KW-0812">Transmembrane</keyword>
<dbReference type="RefSeq" id="WP_020910408.1">
    <property type="nucleotide sequence ID" value="NC_011566.1"/>
</dbReference>
<organism evidence="2 3">
    <name type="scientific">Shewanella piezotolerans (strain WP3 / JCM 13877)</name>
    <dbReference type="NCBI Taxonomy" id="225849"/>
    <lineage>
        <taxon>Bacteria</taxon>
        <taxon>Pseudomonadati</taxon>
        <taxon>Pseudomonadota</taxon>
        <taxon>Gammaproteobacteria</taxon>
        <taxon>Alteromonadales</taxon>
        <taxon>Shewanellaceae</taxon>
        <taxon>Shewanella</taxon>
    </lineage>
</organism>
<evidence type="ECO:0000313" key="2">
    <source>
        <dbReference type="EMBL" id="ACJ27024.1"/>
    </source>
</evidence>
<accession>B8CH31</accession>
<proteinExistence type="predicted"/>
<reference evidence="2 3" key="1">
    <citation type="journal article" date="2008" name="PLoS ONE">
        <title>Environmental adaptation: genomic analysis of the piezotolerant and psychrotolerant deep-sea iron reducing bacterium Shewanella piezotolerans WP3.</title>
        <authorList>
            <person name="Wang F."/>
            <person name="Wang J."/>
            <person name="Jian H."/>
            <person name="Zhang B."/>
            <person name="Li S."/>
            <person name="Wang F."/>
            <person name="Zeng X."/>
            <person name="Gao L."/>
            <person name="Bartlett D.H."/>
            <person name="Yu J."/>
            <person name="Hu S."/>
            <person name="Xiao X."/>
        </authorList>
    </citation>
    <scope>NUCLEOTIDE SEQUENCE [LARGE SCALE GENOMIC DNA]</scope>
    <source>
        <strain evidence="3">WP3 / JCM 13877</strain>
    </source>
</reference>
<dbReference type="OrthoDB" id="1551090at2"/>
<gene>
    <name evidence="2" type="ordered locus">swp_0181</name>
</gene>
<keyword evidence="1" id="KW-1133">Transmembrane helix</keyword>
<dbReference type="HOGENOM" id="CLU_1833851_0_0_6"/>
<feature type="transmembrane region" description="Helical" evidence="1">
    <location>
        <begin position="119"/>
        <end position="140"/>
    </location>
</feature>